<keyword evidence="3" id="KW-0560">Oxidoreductase</keyword>
<feature type="binding site" evidence="5">
    <location>
        <position position="115"/>
    </location>
    <ligand>
        <name>substrate</name>
    </ligand>
</feature>
<dbReference type="Gene3D" id="3.20.20.100">
    <property type="entry name" value="NADP-dependent oxidoreductase domain"/>
    <property type="match status" value="1"/>
</dbReference>
<dbReference type="PRINTS" id="PR00069">
    <property type="entry name" value="ALDKETRDTASE"/>
</dbReference>
<dbReference type="InterPro" id="IPR020471">
    <property type="entry name" value="AKR"/>
</dbReference>
<dbReference type="PANTHER" id="PTHR43827:SF3">
    <property type="entry name" value="NADP-DEPENDENT OXIDOREDUCTASE DOMAIN-CONTAINING PROTEIN"/>
    <property type="match status" value="1"/>
</dbReference>
<feature type="domain" description="NADP-dependent oxidoreductase" evidence="6">
    <location>
        <begin position="95"/>
        <end position="283"/>
    </location>
</feature>
<protein>
    <recommendedName>
        <fullName evidence="6">NADP-dependent oxidoreductase domain-containing protein</fullName>
    </recommendedName>
</protein>
<evidence type="ECO:0000313" key="7">
    <source>
        <dbReference type="EMBL" id="CAJ0582625.1"/>
    </source>
</evidence>
<dbReference type="Proteomes" id="UP001177023">
    <property type="component" value="Unassembled WGS sequence"/>
</dbReference>
<feature type="non-terminal residue" evidence="7">
    <location>
        <position position="1"/>
    </location>
</feature>
<evidence type="ECO:0000256" key="1">
    <source>
        <dbReference type="ARBA" id="ARBA00007905"/>
    </source>
</evidence>
<keyword evidence="2" id="KW-0521">NADP</keyword>
<evidence type="ECO:0000256" key="5">
    <source>
        <dbReference type="PIRSR" id="PIRSR000097-2"/>
    </source>
</evidence>
<dbReference type="SUPFAM" id="SSF51430">
    <property type="entry name" value="NAD(P)-linked oxidoreductase"/>
    <property type="match status" value="1"/>
</dbReference>
<reference evidence="7" key="1">
    <citation type="submission" date="2023-06" db="EMBL/GenBank/DDBJ databases">
        <authorList>
            <person name="Delattre M."/>
        </authorList>
    </citation>
    <scope>NUCLEOTIDE SEQUENCE</scope>
    <source>
        <strain evidence="7">AF72</strain>
    </source>
</reference>
<sequence length="319" mass="36032">MICFEKASNFIKHSGEEDDTEFGVAMSPKKQPTVVLSNGVEMPMIGFGTWQLSGEAGKDAIKTAIRSGYRHIDTAAIYENEAMIGEALKAYNHLAAIENALQLLGTHYIDLYLLHMPPMMHDGLTIEDVWRGFERLYDLGLTRAIGVSNCSYAQMEKIRKIARIPIQNSQNECHVFFPAHDLQAYCQRHNIVLTSFATLGSTHRDQFPAFKWVEGHPSPLNNQYVRAIAEKHGKSPAQVLLRYMLDRGICVIPKAASHHRIAENIDILDFHLTADEIKKLGSLKEHIRYFTFSEFKDHPDYPFANCSSAKRSIGVIYGH</sequence>
<comment type="caution">
    <text evidence="7">The sequence shown here is derived from an EMBL/GenBank/DDBJ whole genome shotgun (WGS) entry which is preliminary data.</text>
</comment>
<keyword evidence="8" id="KW-1185">Reference proteome</keyword>
<evidence type="ECO:0000313" key="8">
    <source>
        <dbReference type="Proteomes" id="UP001177023"/>
    </source>
</evidence>
<accession>A0AA36DA87</accession>
<evidence type="ECO:0000259" key="6">
    <source>
        <dbReference type="Pfam" id="PF00248"/>
    </source>
</evidence>
<dbReference type="EMBL" id="CATQJA010002664">
    <property type="protein sequence ID" value="CAJ0582625.1"/>
    <property type="molecule type" value="Genomic_DNA"/>
</dbReference>
<dbReference type="InterPro" id="IPR023210">
    <property type="entry name" value="NADP_OxRdtase_dom"/>
</dbReference>
<feature type="active site" description="Proton donor" evidence="4">
    <location>
        <position position="78"/>
    </location>
</feature>
<dbReference type="InterPro" id="IPR036812">
    <property type="entry name" value="NAD(P)_OxRdtase_dom_sf"/>
</dbReference>
<dbReference type="PROSITE" id="PS00798">
    <property type="entry name" value="ALDOKETO_REDUCTASE_1"/>
    <property type="match status" value="1"/>
</dbReference>
<feature type="domain" description="NADP-dependent oxidoreductase" evidence="6">
    <location>
        <begin position="45"/>
        <end position="90"/>
    </location>
</feature>
<evidence type="ECO:0000256" key="4">
    <source>
        <dbReference type="PIRSR" id="PIRSR000097-1"/>
    </source>
</evidence>
<name>A0AA36DA87_9BILA</name>
<gene>
    <name evidence="7" type="ORF">MSPICULIGERA_LOCUS20755</name>
</gene>
<comment type="similarity">
    <text evidence="1">Belongs to the aldo/keto reductase family.</text>
</comment>
<dbReference type="Pfam" id="PF00248">
    <property type="entry name" value="Aldo_ket_red"/>
    <property type="match status" value="2"/>
</dbReference>
<evidence type="ECO:0000256" key="2">
    <source>
        <dbReference type="ARBA" id="ARBA00022857"/>
    </source>
</evidence>
<evidence type="ECO:0000256" key="3">
    <source>
        <dbReference type="ARBA" id="ARBA00023002"/>
    </source>
</evidence>
<dbReference type="PANTHER" id="PTHR43827">
    <property type="entry name" value="2,5-DIKETO-D-GLUCONIC ACID REDUCTASE"/>
    <property type="match status" value="1"/>
</dbReference>
<dbReference type="PIRSF" id="PIRSF000097">
    <property type="entry name" value="AKR"/>
    <property type="match status" value="1"/>
</dbReference>
<dbReference type="InterPro" id="IPR018170">
    <property type="entry name" value="Aldo/ket_reductase_CS"/>
</dbReference>
<proteinExistence type="inferred from homology"/>
<dbReference type="GO" id="GO:0016616">
    <property type="term" value="F:oxidoreductase activity, acting on the CH-OH group of donors, NAD or NADP as acceptor"/>
    <property type="evidence" value="ECO:0007669"/>
    <property type="project" value="UniProtKB-ARBA"/>
</dbReference>
<organism evidence="7 8">
    <name type="scientific">Mesorhabditis spiculigera</name>
    <dbReference type="NCBI Taxonomy" id="96644"/>
    <lineage>
        <taxon>Eukaryota</taxon>
        <taxon>Metazoa</taxon>
        <taxon>Ecdysozoa</taxon>
        <taxon>Nematoda</taxon>
        <taxon>Chromadorea</taxon>
        <taxon>Rhabditida</taxon>
        <taxon>Rhabditina</taxon>
        <taxon>Rhabditomorpha</taxon>
        <taxon>Rhabditoidea</taxon>
        <taxon>Rhabditidae</taxon>
        <taxon>Mesorhabditinae</taxon>
        <taxon>Mesorhabditis</taxon>
    </lineage>
</organism>
<dbReference type="AlphaFoldDB" id="A0AA36DA87"/>